<dbReference type="SUPFAM" id="SSF56935">
    <property type="entry name" value="Porins"/>
    <property type="match status" value="1"/>
</dbReference>
<organism evidence="7">
    <name type="scientific">gut metagenome</name>
    <dbReference type="NCBI Taxonomy" id="749906"/>
    <lineage>
        <taxon>unclassified sequences</taxon>
        <taxon>metagenomes</taxon>
        <taxon>organismal metagenomes</taxon>
    </lineage>
</organism>
<evidence type="ECO:0000313" key="7">
    <source>
        <dbReference type="EMBL" id="EJX05209.1"/>
    </source>
</evidence>
<dbReference type="SUPFAM" id="SSF49464">
    <property type="entry name" value="Carboxypeptidase regulatory domain-like"/>
    <property type="match status" value="1"/>
</dbReference>
<proteinExistence type="predicted"/>
<dbReference type="Gene3D" id="2.40.170.20">
    <property type="entry name" value="TonB-dependent receptor, beta-barrel domain"/>
    <property type="match status" value="1"/>
</dbReference>
<keyword evidence="2" id="KW-0813">Transport</keyword>
<dbReference type="PROSITE" id="PS52016">
    <property type="entry name" value="TONB_DEPENDENT_REC_3"/>
    <property type="match status" value="1"/>
</dbReference>
<name>J9GE81_9ZZZZ</name>
<dbReference type="InterPro" id="IPR023996">
    <property type="entry name" value="TonB-dep_OMP_SusC/RagA"/>
</dbReference>
<keyword evidence="5" id="KW-0998">Cell outer membrane</keyword>
<evidence type="ECO:0000256" key="2">
    <source>
        <dbReference type="ARBA" id="ARBA00022448"/>
    </source>
</evidence>
<protein>
    <submittedName>
        <fullName evidence="7">TonB-dependent receptor plug</fullName>
    </submittedName>
</protein>
<dbReference type="Gene3D" id="2.170.130.10">
    <property type="entry name" value="TonB-dependent receptor, plug domain"/>
    <property type="match status" value="1"/>
</dbReference>
<evidence type="ECO:0000256" key="5">
    <source>
        <dbReference type="ARBA" id="ARBA00023237"/>
    </source>
</evidence>
<evidence type="ECO:0000259" key="6">
    <source>
        <dbReference type="Pfam" id="PF07715"/>
    </source>
</evidence>
<dbReference type="InterPro" id="IPR023997">
    <property type="entry name" value="TonB-dep_OMP_SusC/RagA_CS"/>
</dbReference>
<dbReference type="Gene3D" id="2.60.40.1120">
    <property type="entry name" value="Carboxypeptidase-like, regulatory domain"/>
    <property type="match status" value="1"/>
</dbReference>
<dbReference type="InterPro" id="IPR036942">
    <property type="entry name" value="Beta-barrel_TonB_sf"/>
</dbReference>
<dbReference type="EMBL" id="AMCI01001547">
    <property type="protein sequence ID" value="EJX05209.1"/>
    <property type="molecule type" value="Genomic_DNA"/>
</dbReference>
<sequence length="1086" mass="121333">MEKVKKTTGHVLSGLCMVFFLLFSGGQDVMAQKAVNISLRLEKVTVKDFLDAVEQQSGLNFIYDVRALEDIPPVSVRCTNESVWSVLSRVMKKTAFTYKVEGNFVTLERSKPIRTLKGTVVDEEGAGLPGVNVYIKDSKYYAVTDIDGKYTLTIPNDACKVTYSYIGMETQEFAVGKGEQWLTRDVTLRNSSQLDEVVVNGFFTRSKQTFTGAAKTYTSDELLKISPTNIFQALSTLDPGMTIAQNNAAGSNPNQIPDLVIRSTTSLATNNEVGLNAPLIVIDGVETTLQALYDIDMQDIERVDVLKDASATALYGENAANGVIVIERKRVSQAPVRVRYTFTPQVSFADLSSYDLCNASQKLELERLAGLYDKEDGSLDQDYYDKLKLVSSGMDTDWISKPVRNSFSHDHSISVSGRGAGLDYNVTGNYSNTAGVMKGDSRSRYGMNVYLSYRAVDKLILTLRASHEELKSQDSPYGRFSDYCESNPYDSPYDGMGNYRTQLSYAMGNPLYEATLSSFNKSNSRKQTVSLDARYNFRPNLYVTAQGSYSTSRGTTDHYISPESNLFASTTALNQKGSYQLGNQGTDEWATKLVGNWIHNFDDEGTMLTVNVGGEIKRSKSYSRFVEATGFLSDDLSDIVYATNYSQNMPGGSEDIAASVGMFVAGNFVWKNRYIVDGSYRLSGSSKFGEDNRYAPFWSAGLGYNLHNEDFIKDLGWINTFRLRGSYGFTGSVKFDAYQAVTTYKFSSDYLHYAGVGAIPLTMSNPDLTWQTTKKLNIGLTSSFFGDRMNVNFDYYRELTDDMLIDMSLPPSSGTTSVKNNLGSQESKGFEFSLWGKIIRTRDWEWNLSVNGLHSKTKIKEISDALKRMNDNNATANHLAAPRFEYREGESPSSIYAVRSAGIDPASGKEIFIKKDGTYTYTYDAKDKVKVGDTAPKLQGSISSMLIYKQFSLSMNFSYRFGGDVYNSTRASKVENINPQKNVDVRAFTERWQKPGDLKPYLNIAKDGGKTFNHTDRFVEKDNEFWFSSLTFQYNVPDVWAKKIHAQKLYVGVGTEDLFRLTSAKYERGTSYPFSRSVNFSLSVTF</sequence>
<comment type="caution">
    <text evidence="7">The sequence shown here is derived from an EMBL/GenBank/DDBJ whole genome shotgun (WGS) entry which is preliminary data.</text>
</comment>
<dbReference type="AlphaFoldDB" id="J9GE81"/>
<evidence type="ECO:0000256" key="3">
    <source>
        <dbReference type="ARBA" id="ARBA00022692"/>
    </source>
</evidence>
<dbReference type="InterPro" id="IPR008969">
    <property type="entry name" value="CarboxyPept-like_regulatory"/>
</dbReference>
<dbReference type="Pfam" id="PF13715">
    <property type="entry name" value="CarbopepD_reg_2"/>
    <property type="match status" value="1"/>
</dbReference>
<dbReference type="InterPro" id="IPR039426">
    <property type="entry name" value="TonB-dep_rcpt-like"/>
</dbReference>
<evidence type="ECO:0000256" key="4">
    <source>
        <dbReference type="ARBA" id="ARBA00023136"/>
    </source>
</evidence>
<keyword evidence="4" id="KW-0472">Membrane</keyword>
<dbReference type="NCBIfam" id="TIGR04056">
    <property type="entry name" value="OMP_RagA_SusC"/>
    <property type="match status" value="1"/>
</dbReference>
<feature type="domain" description="TonB-dependent receptor plug" evidence="6">
    <location>
        <begin position="207"/>
        <end position="323"/>
    </location>
</feature>
<reference evidence="7" key="1">
    <citation type="journal article" date="2012" name="PLoS ONE">
        <title>Gene sets for utilization of primary and secondary nutrition supplies in the distal gut of endangered iberian lynx.</title>
        <authorList>
            <person name="Alcaide M."/>
            <person name="Messina E."/>
            <person name="Richter M."/>
            <person name="Bargiela R."/>
            <person name="Peplies J."/>
            <person name="Huws S.A."/>
            <person name="Newbold C.J."/>
            <person name="Golyshin P.N."/>
            <person name="Simon M.A."/>
            <person name="Lopez G."/>
            <person name="Yakimov M.M."/>
            <person name="Ferrer M."/>
        </authorList>
    </citation>
    <scope>NUCLEOTIDE SEQUENCE</scope>
</reference>
<dbReference type="Pfam" id="PF07715">
    <property type="entry name" value="Plug"/>
    <property type="match status" value="1"/>
</dbReference>
<keyword evidence="3" id="KW-0812">Transmembrane</keyword>
<evidence type="ECO:0000256" key="1">
    <source>
        <dbReference type="ARBA" id="ARBA00004571"/>
    </source>
</evidence>
<dbReference type="InterPro" id="IPR037066">
    <property type="entry name" value="Plug_dom_sf"/>
</dbReference>
<keyword evidence="7" id="KW-0675">Receptor</keyword>
<dbReference type="NCBIfam" id="TIGR04057">
    <property type="entry name" value="SusC_RagA_signa"/>
    <property type="match status" value="1"/>
</dbReference>
<gene>
    <name evidence="7" type="ORF">EVA_06682</name>
</gene>
<dbReference type="GO" id="GO:0009279">
    <property type="term" value="C:cell outer membrane"/>
    <property type="evidence" value="ECO:0007669"/>
    <property type="project" value="UniProtKB-SubCell"/>
</dbReference>
<accession>J9GE81</accession>
<comment type="subcellular location">
    <subcellularLocation>
        <location evidence="1">Cell outer membrane</location>
        <topology evidence="1">Multi-pass membrane protein</topology>
    </subcellularLocation>
</comment>
<dbReference type="InterPro" id="IPR012910">
    <property type="entry name" value="Plug_dom"/>
</dbReference>